<dbReference type="Gene3D" id="3.40.960.10">
    <property type="entry name" value="VSR Endonuclease"/>
    <property type="match status" value="1"/>
</dbReference>
<name>A0ABU8RL49_9ACTN</name>
<dbReference type="RefSeq" id="WP_339575232.1">
    <property type="nucleotide sequence ID" value="NZ_JBBIAA010000012.1"/>
</dbReference>
<evidence type="ECO:0000313" key="2">
    <source>
        <dbReference type="Proteomes" id="UP001387100"/>
    </source>
</evidence>
<keyword evidence="2" id="KW-1185">Reference proteome</keyword>
<dbReference type="Proteomes" id="UP001387100">
    <property type="component" value="Unassembled WGS sequence"/>
</dbReference>
<dbReference type="SUPFAM" id="SSF52980">
    <property type="entry name" value="Restriction endonuclease-like"/>
    <property type="match status" value="1"/>
</dbReference>
<evidence type="ECO:0008006" key="3">
    <source>
        <dbReference type="Google" id="ProtNLM"/>
    </source>
</evidence>
<gene>
    <name evidence="1" type="ORF">WDZ17_11140</name>
</gene>
<protein>
    <recommendedName>
        <fullName evidence="3">DUF559 domain-containing protein</fullName>
    </recommendedName>
</protein>
<organism evidence="1 2">
    <name type="scientific">Pseudokineococcus basanitobsidens</name>
    <dbReference type="NCBI Taxonomy" id="1926649"/>
    <lineage>
        <taxon>Bacteria</taxon>
        <taxon>Bacillati</taxon>
        <taxon>Actinomycetota</taxon>
        <taxon>Actinomycetes</taxon>
        <taxon>Kineosporiales</taxon>
        <taxon>Kineosporiaceae</taxon>
        <taxon>Pseudokineococcus</taxon>
    </lineage>
</organism>
<proteinExistence type="predicted"/>
<comment type="caution">
    <text evidence="1">The sequence shown here is derived from an EMBL/GenBank/DDBJ whole genome shotgun (WGS) entry which is preliminary data.</text>
</comment>
<dbReference type="EMBL" id="JBBIAA010000012">
    <property type="protein sequence ID" value="MEJ5945847.1"/>
    <property type="molecule type" value="Genomic_DNA"/>
</dbReference>
<evidence type="ECO:0000313" key="1">
    <source>
        <dbReference type="EMBL" id="MEJ5945847.1"/>
    </source>
</evidence>
<accession>A0ABU8RL49</accession>
<reference evidence="1 2" key="1">
    <citation type="journal article" date="2017" name="Int. J. Syst. Evol. Microbiol.">
        <title>Pseudokineococcus basanitobsidens sp. nov., isolated from volcanic rock.</title>
        <authorList>
            <person name="Lee D.W."/>
            <person name="Park M.Y."/>
            <person name="Kim J.J."/>
            <person name="Kim B.S."/>
        </authorList>
    </citation>
    <scope>NUCLEOTIDE SEQUENCE [LARGE SCALE GENOMIC DNA]</scope>
    <source>
        <strain evidence="1 2">DSM 103726</strain>
    </source>
</reference>
<dbReference type="InterPro" id="IPR011335">
    <property type="entry name" value="Restrct_endonuc-II-like"/>
</dbReference>
<sequence length="296" mass="32054">MPRSPRGSRRSPEDVDLPLVFRGADAVAAGELSPADLRSGAWTRLLRGVYTRRDVEVTHALVCEAAGLLLPPTAQITGASAAAVLGHTWLRPRDVVEAVVPDVGLHPTVRGVAVRRSTAPVGSGTPWRTTLLASPERIAFDASARVPLTVGVGRLDALVRTEHVSVEQMWGWLDGRRDNDVVAVREAVSLVDPRAESLPESALRVLLHLAGIDVVPQVVVRDRGRAVARVDLALESLRIAVEYDGAWHALREQLEKDRERLNRLRDAGWVVVHVTAADLAEPGRAVALVRAAIARR</sequence>